<evidence type="ECO:0000313" key="1">
    <source>
        <dbReference type="EMBL" id="KAF4087380.1"/>
    </source>
</evidence>
<organism evidence="1 2">
    <name type="scientific">Ameiurus melas</name>
    <name type="common">Black bullhead</name>
    <name type="synonym">Silurus melas</name>
    <dbReference type="NCBI Taxonomy" id="219545"/>
    <lineage>
        <taxon>Eukaryota</taxon>
        <taxon>Metazoa</taxon>
        <taxon>Chordata</taxon>
        <taxon>Craniata</taxon>
        <taxon>Vertebrata</taxon>
        <taxon>Euteleostomi</taxon>
        <taxon>Actinopterygii</taxon>
        <taxon>Neopterygii</taxon>
        <taxon>Teleostei</taxon>
        <taxon>Ostariophysi</taxon>
        <taxon>Siluriformes</taxon>
        <taxon>Ictaluridae</taxon>
        <taxon>Ameiurus</taxon>
    </lineage>
</organism>
<evidence type="ECO:0000313" key="2">
    <source>
        <dbReference type="Proteomes" id="UP000593565"/>
    </source>
</evidence>
<dbReference type="EMBL" id="JAAGNN010000007">
    <property type="protein sequence ID" value="KAF4087380.1"/>
    <property type="molecule type" value="Genomic_DNA"/>
</dbReference>
<comment type="caution">
    <text evidence="1">The sequence shown here is derived from an EMBL/GenBank/DDBJ whole genome shotgun (WGS) entry which is preliminary data.</text>
</comment>
<name>A0A7J6AXE4_AMEME</name>
<keyword evidence="2" id="KW-1185">Reference proteome</keyword>
<accession>A0A7J6AXE4</accession>
<sequence>EGGAIFASCVPATGLSPQYIWEGQGEPGAYPREHWAQVIQSFTHQLQQSCHVRPIRSNLGFSVLPKDSLACGGTWARNLWL</sequence>
<feature type="non-terminal residue" evidence="1">
    <location>
        <position position="1"/>
    </location>
</feature>
<dbReference type="Proteomes" id="UP000593565">
    <property type="component" value="Unassembled WGS sequence"/>
</dbReference>
<protein>
    <submittedName>
        <fullName evidence="1">Uncharacterized protein</fullName>
    </submittedName>
</protein>
<reference evidence="1 2" key="1">
    <citation type="submission" date="2020-02" db="EMBL/GenBank/DDBJ databases">
        <title>A chromosome-scale genome assembly of the black bullhead catfish (Ameiurus melas).</title>
        <authorList>
            <person name="Wen M."/>
            <person name="Zham M."/>
            <person name="Cabau C."/>
            <person name="Klopp C."/>
            <person name="Donnadieu C."/>
            <person name="Roques C."/>
            <person name="Bouchez O."/>
            <person name="Lampietro C."/>
            <person name="Jouanno E."/>
            <person name="Herpin A."/>
            <person name="Louis A."/>
            <person name="Berthelot C."/>
            <person name="Parey E."/>
            <person name="Roest-Crollius H."/>
            <person name="Braasch I."/>
            <person name="Postlethwait J."/>
            <person name="Robinson-Rechavi M."/>
            <person name="Echchiki A."/>
            <person name="Begum T."/>
            <person name="Montfort J."/>
            <person name="Schartl M."/>
            <person name="Bobe J."/>
            <person name="Guiguen Y."/>
        </authorList>
    </citation>
    <scope>NUCLEOTIDE SEQUENCE [LARGE SCALE GENOMIC DNA]</scope>
    <source>
        <strain evidence="1">M_S1</strain>
        <tissue evidence="1">Blood</tissue>
    </source>
</reference>
<dbReference type="AlphaFoldDB" id="A0A7J6AXE4"/>
<proteinExistence type="predicted"/>
<gene>
    <name evidence="1" type="ORF">AMELA_G00095060</name>
</gene>